<dbReference type="InterPro" id="IPR026295">
    <property type="entry name" value="CCD81"/>
</dbReference>
<organism evidence="5 6">
    <name type="scientific">Erinaceus europaeus</name>
    <name type="common">Western European hedgehog</name>
    <dbReference type="NCBI Taxonomy" id="9365"/>
    <lineage>
        <taxon>Eukaryota</taxon>
        <taxon>Metazoa</taxon>
        <taxon>Chordata</taxon>
        <taxon>Craniata</taxon>
        <taxon>Vertebrata</taxon>
        <taxon>Euteleostomi</taxon>
        <taxon>Mammalia</taxon>
        <taxon>Eutheria</taxon>
        <taxon>Laurasiatheria</taxon>
        <taxon>Eulipotyphla</taxon>
        <taxon>Erinaceidae</taxon>
        <taxon>Erinaceinae</taxon>
        <taxon>Erinaceus</taxon>
    </lineage>
</organism>
<evidence type="ECO:0000313" key="5">
    <source>
        <dbReference type="Proteomes" id="UP001652624"/>
    </source>
</evidence>
<keyword evidence="5" id="KW-1185">Reference proteome</keyword>
<keyword evidence="1" id="KW-0175">Coiled coil</keyword>
<dbReference type="PANTHER" id="PTHR14362:SF2">
    <property type="entry name" value="COILED-COIL DOMAIN-CONTAINING PROTEIN 81"/>
    <property type="match status" value="1"/>
</dbReference>
<feature type="compositionally biased region" description="Basic and acidic residues" evidence="2">
    <location>
        <begin position="424"/>
        <end position="437"/>
    </location>
</feature>
<dbReference type="InterPro" id="IPR028034">
    <property type="entry name" value="HU-CCDC81"/>
</dbReference>
<dbReference type="Proteomes" id="UP001652624">
    <property type="component" value="Chromosome 17"/>
</dbReference>
<proteinExistence type="predicted"/>
<evidence type="ECO:0000256" key="2">
    <source>
        <dbReference type="SAM" id="MobiDB-lite"/>
    </source>
</evidence>
<evidence type="ECO:0000256" key="1">
    <source>
        <dbReference type="SAM" id="Coils"/>
    </source>
</evidence>
<evidence type="ECO:0000259" key="4">
    <source>
        <dbReference type="Pfam" id="PF18289"/>
    </source>
</evidence>
<reference evidence="6" key="1">
    <citation type="submission" date="2025-08" db="UniProtKB">
        <authorList>
            <consortium name="RefSeq"/>
        </authorList>
    </citation>
    <scope>IDENTIFICATION</scope>
</reference>
<feature type="coiled-coil region" evidence="1">
    <location>
        <begin position="561"/>
        <end position="600"/>
    </location>
</feature>
<dbReference type="PANTHER" id="PTHR14362">
    <property type="entry name" value="COILED-COIL DOMAIN-CONTAINING PROTEIN 81"/>
    <property type="match status" value="1"/>
</dbReference>
<dbReference type="Pfam" id="PF14908">
    <property type="entry name" value="HU-CCDC81_euk_1"/>
    <property type="match status" value="1"/>
</dbReference>
<protein>
    <submittedName>
        <fullName evidence="6">Coiled-coil domain-containing protein 81-like</fullName>
    </submittedName>
</protein>
<sequence length="728" mass="83787">MRPADKTGLGPSAAMGATAEELTIWRQHMNKNKLHTLARLSRDVFFSSSHLESPFCGLVWLEVSCLGDEYVTKATLTASHQVIKVDIAGESVCDKEVSMIWSHVSDFILRQLRLQKGVYIPAFGTFTFMRQKLDAGNRFSSIQIPIFIMSEKLLQLHGLRQTKIHTPGDIPVVPLNFIMVAIAGHYSRDTVEGCIKETLQLLSRSICTQKKVEFTFQGIGILTIENDKVKMKFFQDFLSAVDSSGNLEKGIAKTPQSVNSTLANIKNSKRSPNCVLSFPRIEFELKGNNETLEKIEQPKLRKSVLRMKSDKDDVQENSRIFMSVADVTLVETYKNVLSVPIVFFSLHCIYMTIKASKEKTERKLNSFSYSTVNFLPRPPGQKPTPASGNIAPVILPTTVEPNKTVFTKTRTKSVPHPPSPSKNTKTEPKTSETTTCRDHEKAGQELCYVCMQRRKANSALYSNVKLKKEEEQDDQILHQYQIMKDKDTAFKDQLRLKSEKEERMRNAAYNLGVADAIKSQRNPKCHFSNPYYFANRPASAAIVTEKKNEYTKNLLKQIDANSKLAKKNKENQKVLEQLERLQLKQEIDEQKDELKKHQFEEREMYKKALEYQLKHRPSRLPIYEPMGTFTNFGQNEKTLEAEKRQRNIEYMKQQVEAALGHRRQRVLNQIKNLQQEKKMLQKNQEKHLAERCAEEDRRNTINQHLRKEWDKDVVLKHQRDEDAKAFDK</sequence>
<feature type="domain" description="CCDC81 HU" evidence="3">
    <location>
        <begin position="94"/>
        <end position="160"/>
    </location>
</feature>
<accession>A0ABM3W5D7</accession>
<dbReference type="InterPro" id="IPR040673">
    <property type="entry name" value="CCDC81_HU_dom_2"/>
</dbReference>
<name>A0ABM3W5D7_ERIEU</name>
<feature type="region of interest" description="Disordered" evidence="2">
    <location>
        <begin position="406"/>
        <end position="437"/>
    </location>
</feature>
<dbReference type="Pfam" id="PF18289">
    <property type="entry name" value="HU-CCDC81_euk_2"/>
    <property type="match status" value="1"/>
</dbReference>
<dbReference type="RefSeq" id="XP_060031765.1">
    <property type="nucleotide sequence ID" value="XM_060175782.1"/>
</dbReference>
<dbReference type="GeneID" id="132533732"/>
<feature type="coiled-coil region" evidence="1">
    <location>
        <begin position="656"/>
        <end position="690"/>
    </location>
</feature>
<evidence type="ECO:0000259" key="3">
    <source>
        <dbReference type="Pfam" id="PF14908"/>
    </source>
</evidence>
<gene>
    <name evidence="6" type="primary">LOC132533732</name>
</gene>
<evidence type="ECO:0000313" key="6">
    <source>
        <dbReference type="RefSeq" id="XP_060031765.1"/>
    </source>
</evidence>
<feature type="domain" description="CCDC81 HU" evidence="4">
    <location>
        <begin position="171"/>
        <end position="245"/>
    </location>
</feature>